<gene>
    <name evidence="1" type="ORF">N4264_15250</name>
</gene>
<protein>
    <recommendedName>
        <fullName evidence="3">Lantibiotic biosynthesis dehydratase-like protein</fullName>
    </recommendedName>
</protein>
<name>A0ABY6B894_9GAMM</name>
<evidence type="ECO:0000313" key="1">
    <source>
        <dbReference type="EMBL" id="UXI66104.1"/>
    </source>
</evidence>
<evidence type="ECO:0008006" key="3">
    <source>
        <dbReference type="Google" id="ProtNLM"/>
    </source>
</evidence>
<sequence>MRTDKHLTALVGPTPAQRYFLGCWFNLVHAYSLDAFRVRVMNPATMVREIQQALAFSEAKPEDKAVILEEAEGLLTADPILMGDEFAPLRPRLLGLFKDKTKAATRGTTEERMLRYTLQELAPQLEKHYVVRAFDALERLLVAPAEPPAPAPDFAHVHAITAALLSTLLDRDFSLESLFRIYAEILVPRRATPAYHFDRKIGLTRQILTGPPQQYDVTFALDLITRPEELPAALGNLEIAEAPPFGLHAGHARTSYLMAQPKRRFATVRGIMAADRRAAGLYAYERVANVINLLRFEYEQARLQIPDHFAVLDVAKPAGGHVYPLPRVVPNPATSLNGVDVAQFVASVNELLAGAHFTEEGRDRITSAFRLYRQGRDQDTIETKLVHWWTALEYLVRGSQASAGIGKSIETSVAPVIGLSYVPKLLQSLRTVLSDQGIGVSDTQGAAVDLRGCAMTVLWEAIEDPLQQAAVLNGLSAEPFLQVQVQQILADLGSPAALLDRLKKRDKRVRWHLQRIWRTRCDIVHSAGRGANHLLLCSNLEYYLKTTLHGLLGALRSVPTLSGPHEYFDREAFRYEGLLGALGSNDKARIRACFPL</sequence>
<proteinExistence type="predicted"/>
<accession>A0ABY6B894</accession>
<evidence type="ECO:0000313" key="2">
    <source>
        <dbReference type="Proteomes" id="UP001064632"/>
    </source>
</evidence>
<organism evidence="1 2">
    <name type="scientific">Tahibacter amnicola</name>
    <dbReference type="NCBI Taxonomy" id="2976241"/>
    <lineage>
        <taxon>Bacteria</taxon>
        <taxon>Pseudomonadati</taxon>
        <taxon>Pseudomonadota</taxon>
        <taxon>Gammaproteobacteria</taxon>
        <taxon>Lysobacterales</taxon>
        <taxon>Rhodanobacteraceae</taxon>
        <taxon>Tahibacter</taxon>
    </lineage>
</organism>
<dbReference type="RefSeq" id="WP_261693090.1">
    <property type="nucleotide sequence ID" value="NZ_CP104694.1"/>
</dbReference>
<dbReference type="Proteomes" id="UP001064632">
    <property type="component" value="Chromosome"/>
</dbReference>
<dbReference type="EMBL" id="CP104694">
    <property type="protein sequence ID" value="UXI66104.1"/>
    <property type="molecule type" value="Genomic_DNA"/>
</dbReference>
<keyword evidence="2" id="KW-1185">Reference proteome</keyword>
<reference evidence="1" key="1">
    <citation type="submission" date="2022-09" db="EMBL/GenBank/DDBJ databases">
        <title>Tahibacter sp. nov., isolated from a fresh water.</title>
        <authorList>
            <person name="Baek J.H."/>
            <person name="Lee J.K."/>
            <person name="Kim J.M."/>
            <person name="Jeon C.O."/>
        </authorList>
    </citation>
    <scope>NUCLEOTIDE SEQUENCE</scope>
    <source>
        <strain evidence="1">W38</strain>
    </source>
</reference>